<evidence type="ECO:0000256" key="3">
    <source>
        <dbReference type="ARBA" id="ARBA00048679"/>
    </source>
</evidence>
<dbReference type="EMBL" id="CAJNNW010017955">
    <property type="protein sequence ID" value="CAE8662067.1"/>
    <property type="molecule type" value="Genomic_DNA"/>
</dbReference>
<dbReference type="Proteomes" id="UP000654075">
    <property type="component" value="Unassembled WGS sequence"/>
</dbReference>
<protein>
    <submittedName>
        <fullName evidence="6">Uncharacterized protein</fullName>
    </submittedName>
</protein>
<feature type="coiled-coil region" evidence="4">
    <location>
        <begin position="82"/>
        <end position="136"/>
    </location>
</feature>
<dbReference type="AlphaFoldDB" id="A0A813DC80"/>
<dbReference type="GO" id="GO:0005856">
    <property type="term" value="C:cytoskeleton"/>
    <property type="evidence" value="ECO:0007669"/>
    <property type="project" value="TreeGrafter"/>
</dbReference>
<name>A0A813DC80_POLGL</name>
<keyword evidence="4" id="KW-0175">Coiled coil</keyword>
<feature type="compositionally biased region" description="Pro residues" evidence="5">
    <location>
        <begin position="363"/>
        <end position="388"/>
    </location>
</feature>
<feature type="region of interest" description="Disordered" evidence="5">
    <location>
        <begin position="1"/>
        <end position="51"/>
    </location>
</feature>
<dbReference type="GO" id="GO:0004674">
    <property type="term" value="F:protein serine/threonine kinase activity"/>
    <property type="evidence" value="ECO:0007669"/>
    <property type="project" value="UniProtKB-EC"/>
</dbReference>
<dbReference type="Proteomes" id="UP000626109">
    <property type="component" value="Unassembled WGS sequence"/>
</dbReference>
<evidence type="ECO:0000256" key="1">
    <source>
        <dbReference type="ARBA" id="ARBA00022553"/>
    </source>
</evidence>
<keyword evidence="8" id="KW-1185">Reference proteome</keyword>
<comment type="catalytic activity">
    <reaction evidence="2">
        <text>L-threonyl-[protein] + ATP = O-phospho-L-threonyl-[protein] + ADP + H(+)</text>
        <dbReference type="Rhea" id="RHEA:46608"/>
        <dbReference type="Rhea" id="RHEA-COMP:11060"/>
        <dbReference type="Rhea" id="RHEA-COMP:11605"/>
        <dbReference type="ChEBI" id="CHEBI:15378"/>
        <dbReference type="ChEBI" id="CHEBI:30013"/>
        <dbReference type="ChEBI" id="CHEBI:30616"/>
        <dbReference type="ChEBI" id="CHEBI:61977"/>
        <dbReference type="ChEBI" id="CHEBI:456216"/>
        <dbReference type="EC" id="2.7.11.1"/>
    </reaction>
</comment>
<feature type="compositionally biased region" description="Basic and acidic residues" evidence="5">
    <location>
        <begin position="436"/>
        <end position="459"/>
    </location>
</feature>
<comment type="catalytic activity">
    <reaction evidence="3">
        <text>L-seryl-[protein] + ATP = O-phospho-L-seryl-[protein] + ADP + H(+)</text>
        <dbReference type="Rhea" id="RHEA:17989"/>
        <dbReference type="Rhea" id="RHEA-COMP:9863"/>
        <dbReference type="Rhea" id="RHEA-COMP:11604"/>
        <dbReference type="ChEBI" id="CHEBI:15378"/>
        <dbReference type="ChEBI" id="CHEBI:29999"/>
        <dbReference type="ChEBI" id="CHEBI:30616"/>
        <dbReference type="ChEBI" id="CHEBI:83421"/>
        <dbReference type="ChEBI" id="CHEBI:456216"/>
        <dbReference type="EC" id="2.7.11.1"/>
    </reaction>
</comment>
<feature type="region of interest" description="Disordered" evidence="5">
    <location>
        <begin position="356"/>
        <end position="459"/>
    </location>
</feature>
<sequence>MHQSLAFISGGDNDMELGTDGQWRKQGASSSSALPSPPPPPPASSAPPLEVLYGSPTRLRSAAPSESSSVQFSAITHRLVEELQLRQQLALQQQQMMQTEQRQQNDELAWQQQILLAQQQHQSQELAQALQSQQQRQSQELAQALHMMSEAQQTLGDDVPPVPAELLQVRIELQNQEQLAYQQQCTLPRVAAAMEAQQQHMQTMSQQVSGHQKLMTELHDRVAEAPVAVAKLRQEFHAVQATDRNTALQQLTTAMQVQQTTMHEMCAKLEASVGQRNVQQQGTLNSMCEKLESSVENHFEATRTQQLQWEEKMYHMVAAITDMLSVAHLRETPQPGSFPSGNVASPSFPSGNVASPSFASGNVPPPSFPSGNVPPPGFPFGNAPPPGGFPGLFSFRPEPDGPPEDDKPPGLGKKPPPPPPPSDPDGSPGGGGPPDGGRKGDGEGEQSRPAKGAKERDKIELPAYPTAAMFSDWLLASVAEISAASGQGRLIMPWLNGTWTLALEELMAVSPGKESFEAKLLQAVRKCATANAILTAAINFMSQETMKATGELPSGRAALRLLSDGFVPDKKKARQQCLEDLEILQMHGIRDLASWAA</sequence>
<dbReference type="GO" id="GO:0031032">
    <property type="term" value="P:actomyosin structure organization"/>
    <property type="evidence" value="ECO:0007669"/>
    <property type="project" value="TreeGrafter"/>
</dbReference>
<feature type="compositionally biased region" description="Pro residues" evidence="5">
    <location>
        <begin position="414"/>
        <end position="423"/>
    </location>
</feature>
<comment type="caution">
    <text evidence="6">The sequence shown here is derived from an EMBL/GenBank/DDBJ whole genome shotgun (WGS) entry which is preliminary data.</text>
</comment>
<keyword evidence="1" id="KW-0597">Phosphoprotein</keyword>
<feature type="compositionally biased region" description="Pro residues" evidence="5">
    <location>
        <begin position="35"/>
        <end position="45"/>
    </location>
</feature>
<dbReference type="EMBL" id="CAJNNV010001148">
    <property type="protein sequence ID" value="CAE8584400.1"/>
    <property type="molecule type" value="Genomic_DNA"/>
</dbReference>
<evidence type="ECO:0000313" key="6">
    <source>
        <dbReference type="EMBL" id="CAE8584400.1"/>
    </source>
</evidence>
<evidence type="ECO:0000313" key="7">
    <source>
        <dbReference type="EMBL" id="CAE8662067.1"/>
    </source>
</evidence>
<dbReference type="GO" id="GO:0005737">
    <property type="term" value="C:cytoplasm"/>
    <property type="evidence" value="ECO:0007669"/>
    <property type="project" value="TreeGrafter"/>
</dbReference>
<organism evidence="6 8">
    <name type="scientific">Polarella glacialis</name>
    <name type="common">Dinoflagellate</name>
    <dbReference type="NCBI Taxonomy" id="89957"/>
    <lineage>
        <taxon>Eukaryota</taxon>
        <taxon>Sar</taxon>
        <taxon>Alveolata</taxon>
        <taxon>Dinophyceae</taxon>
        <taxon>Suessiales</taxon>
        <taxon>Suessiaceae</taxon>
        <taxon>Polarella</taxon>
    </lineage>
</organism>
<dbReference type="PANTHER" id="PTHR22988">
    <property type="entry name" value="MYOTONIC DYSTROPHY S/T KINASE-RELATED"/>
    <property type="match status" value="1"/>
</dbReference>
<proteinExistence type="predicted"/>
<dbReference type="PANTHER" id="PTHR22988:SF71">
    <property type="entry name" value="CITRON RHO-INTERACTING KINASE"/>
    <property type="match status" value="1"/>
</dbReference>
<evidence type="ECO:0000256" key="5">
    <source>
        <dbReference type="SAM" id="MobiDB-lite"/>
    </source>
</evidence>
<dbReference type="InterPro" id="IPR050839">
    <property type="entry name" value="Rho-assoc_Ser/Thr_Kinase"/>
</dbReference>
<accession>A0A813DC80</accession>
<evidence type="ECO:0000313" key="8">
    <source>
        <dbReference type="Proteomes" id="UP000654075"/>
    </source>
</evidence>
<evidence type="ECO:0000256" key="4">
    <source>
        <dbReference type="SAM" id="Coils"/>
    </source>
</evidence>
<evidence type="ECO:0000256" key="2">
    <source>
        <dbReference type="ARBA" id="ARBA00047899"/>
    </source>
</evidence>
<reference evidence="6" key="1">
    <citation type="submission" date="2021-02" db="EMBL/GenBank/DDBJ databases">
        <authorList>
            <person name="Dougan E. K."/>
            <person name="Rhodes N."/>
            <person name="Thang M."/>
            <person name="Chan C."/>
        </authorList>
    </citation>
    <scope>NUCLEOTIDE SEQUENCE</scope>
</reference>
<gene>
    <name evidence="6" type="ORF">PGLA1383_LOCUS3334</name>
    <name evidence="7" type="ORF">PGLA2088_LOCUS14707</name>
</gene>